<sequence length="487" mass="52583">MNPGILLQGGTLLVHQDDNTVIPFRADILIHGNTIAQIEQNIHVDDNIRIINCSNKIISPGFISTHHHLWQTQLKGKHANQTLLEYLPSGNLIGALYTPADAFWGELSGAMEAIDAGTTCVVDHSSLNIGPEYPPTMIQALETSGLRAIYCQCVPRTITNDKDLMGTNDHTPTTALTTWKPLAKAVPFANDRIQLGFAIDNLYLPTTQLQELYSSLRSMNAKIITSHGTGGISFGNAPSAIQLLHQSNLLGPDILISHANFPKPGDADLLATHGAFVSSTPNTELQMGYPPVAFMPEFEPHASLGVDCHSWGSGFMPYQMRMILQYARTVRSEGLAGEGKWSRHVSPSVEQVFNLGTVGRIRVGAKADLVIFDMTTPAMLVAAQEDPLAAVVLHSSERDVDTVIVDGVVRKEGGVLLPVGVAKAPGSNGGGGVGMEGQELAWNDVVHEVLKSREAIRQKARGIDMKALEEGIIDAFHMDRESMIESA</sequence>
<organism evidence="3 4">
    <name type="scientific">Aspergillus sclerotioniger CBS 115572</name>
    <dbReference type="NCBI Taxonomy" id="1450535"/>
    <lineage>
        <taxon>Eukaryota</taxon>
        <taxon>Fungi</taxon>
        <taxon>Dikarya</taxon>
        <taxon>Ascomycota</taxon>
        <taxon>Pezizomycotina</taxon>
        <taxon>Eurotiomycetes</taxon>
        <taxon>Eurotiomycetidae</taxon>
        <taxon>Eurotiales</taxon>
        <taxon>Aspergillaceae</taxon>
        <taxon>Aspergillus</taxon>
        <taxon>Aspergillus subgen. Circumdati</taxon>
    </lineage>
</organism>
<dbReference type="PANTHER" id="PTHR43794">
    <property type="entry name" value="AMINOHYDROLASE SSNA-RELATED"/>
    <property type="match status" value="1"/>
</dbReference>
<dbReference type="SUPFAM" id="SSF51338">
    <property type="entry name" value="Composite domain of metallo-dependent hydrolases"/>
    <property type="match status" value="1"/>
</dbReference>
<dbReference type="PANTHER" id="PTHR43794:SF11">
    <property type="entry name" value="AMIDOHYDROLASE-RELATED DOMAIN-CONTAINING PROTEIN"/>
    <property type="match status" value="1"/>
</dbReference>
<evidence type="ECO:0000313" key="3">
    <source>
        <dbReference type="EMBL" id="PWY96068.1"/>
    </source>
</evidence>
<evidence type="ECO:0000259" key="2">
    <source>
        <dbReference type="Pfam" id="PF01979"/>
    </source>
</evidence>
<dbReference type="InterPro" id="IPR006680">
    <property type="entry name" value="Amidohydro-rel"/>
</dbReference>
<dbReference type="Gene3D" id="2.30.40.10">
    <property type="entry name" value="Urease, subunit C, domain 1"/>
    <property type="match status" value="1"/>
</dbReference>
<evidence type="ECO:0000313" key="4">
    <source>
        <dbReference type="Proteomes" id="UP000246702"/>
    </source>
</evidence>
<dbReference type="GeneID" id="37116442"/>
<reference evidence="3 4" key="1">
    <citation type="submission" date="2016-12" db="EMBL/GenBank/DDBJ databases">
        <title>The genomes of Aspergillus section Nigri reveals drivers in fungal speciation.</title>
        <authorList>
            <consortium name="DOE Joint Genome Institute"/>
            <person name="Vesth T.C."/>
            <person name="Nybo J."/>
            <person name="Theobald S."/>
            <person name="Brandl J."/>
            <person name="Frisvad J.C."/>
            <person name="Nielsen K.F."/>
            <person name="Lyhne E.K."/>
            <person name="Kogle M.E."/>
            <person name="Kuo A."/>
            <person name="Riley R."/>
            <person name="Clum A."/>
            <person name="Nolan M."/>
            <person name="Lipzen A."/>
            <person name="Salamov A."/>
            <person name="Henrissat B."/>
            <person name="Wiebenga A."/>
            <person name="De Vries R.P."/>
            <person name="Grigoriev I.V."/>
            <person name="Mortensen U.H."/>
            <person name="Andersen M.R."/>
            <person name="Baker S.E."/>
        </authorList>
    </citation>
    <scope>NUCLEOTIDE SEQUENCE [LARGE SCALE GENOMIC DNA]</scope>
    <source>
        <strain evidence="3 4">CBS 115572</strain>
    </source>
</reference>
<feature type="domain" description="Amidohydrolase-related" evidence="2">
    <location>
        <begin position="57"/>
        <end position="409"/>
    </location>
</feature>
<proteinExistence type="predicted"/>
<dbReference type="AlphaFoldDB" id="A0A317XFX9"/>
<dbReference type="Proteomes" id="UP000246702">
    <property type="component" value="Unassembled WGS sequence"/>
</dbReference>
<name>A0A317XFX9_9EURO</name>
<dbReference type="SUPFAM" id="SSF51556">
    <property type="entry name" value="Metallo-dependent hydrolases"/>
    <property type="match status" value="1"/>
</dbReference>
<dbReference type="InterPro" id="IPR011059">
    <property type="entry name" value="Metal-dep_hydrolase_composite"/>
</dbReference>
<comment type="caution">
    <text evidence="3">The sequence shown here is derived from an EMBL/GenBank/DDBJ whole genome shotgun (WGS) entry which is preliminary data.</text>
</comment>
<dbReference type="OrthoDB" id="194468at2759"/>
<evidence type="ECO:0000256" key="1">
    <source>
        <dbReference type="ARBA" id="ARBA00022801"/>
    </source>
</evidence>
<dbReference type="RefSeq" id="XP_025472829.1">
    <property type="nucleotide sequence ID" value="XM_025614299.1"/>
</dbReference>
<keyword evidence="1 3" id="KW-0378">Hydrolase</keyword>
<dbReference type="InterPro" id="IPR032466">
    <property type="entry name" value="Metal_Hydrolase"/>
</dbReference>
<dbReference type="STRING" id="1450535.A0A317XFX9"/>
<dbReference type="Pfam" id="PF01979">
    <property type="entry name" value="Amidohydro_1"/>
    <property type="match status" value="1"/>
</dbReference>
<gene>
    <name evidence="3" type="ORF">BO94DRAFT_562600</name>
</gene>
<dbReference type="InterPro" id="IPR050287">
    <property type="entry name" value="MTA/SAH_deaminase"/>
</dbReference>
<keyword evidence="4" id="KW-1185">Reference proteome</keyword>
<protein>
    <submittedName>
        <fullName evidence="3">Amidohydrolase</fullName>
    </submittedName>
</protein>
<accession>A0A317XFX9</accession>
<dbReference type="Gene3D" id="3.20.20.140">
    <property type="entry name" value="Metal-dependent hydrolases"/>
    <property type="match status" value="1"/>
</dbReference>
<dbReference type="GO" id="GO:0016810">
    <property type="term" value="F:hydrolase activity, acting on carbon-nitrogen (but not peptide) bonds"/>
    <property type="evidence" value="ECO:0007669"/>
    <property type="project" value="InterPro"/>
</dbReference>
<dbReference type="EMBL" id="MSFK01000002">
    <property type="protein sequence ID" value="PWY96068.1"/>
    <property type="molecule type" value="Genomic_DNA"/>
</dbReference>